<evidence type="ECO:0000313" key="2">
    <source>
        <dbReference type="EMBL" id="CAB4184813.1"/>
    </source>
</evidence>
<name>A0A6J5PRJ3_9CAUD</name>
<accession>A0A6J5PRJ3</accession>
<evidence type="ECO:0000313" key="3">
    <source>
        <dbReference type="EMBL" id="CAB4192469.1"/>
    </source>
</evidence>
<protein>
    <submittedName>
        <fullName evidence="1">Uncharacterized protein</fullName>
    </submittedName>
</protein>
<evidence type="ECO:0000313" key="4">
    <source>
        <dbReference type="EMBL" id="CAB5231129.1"/>
    </source>
</evidence>
<evidence type="ECO:0000313" key="1">
    <source>
        <dbReference type="EMBL" id="CAB4174479.1"/>
    </source>
</evidence>
<dbReference type="EMBL" id="LR797185">
    <property type="protein sequence ID" value="CAB4192469.1"/>
    <property type="molecule type" value="Genomic_DNA"/>
</dbReference>
<dbReference type="EMBL" id="LR796919">
    <property type="protein sequence ID" value="CAB4174479.1"/>
    <property type="molecule type" value="Genomic_DNA"/>
</dbReference>
<gene>
    <name evidence="2" type="ORF">UFOVP1131_35</name>
    <name evidence="3" type="ORF">UFOVP1245_27</name>
    <name evidence="4" type="ORF">UFOVP1582_27</name>
    <name evidence="1" type="ORF">UFOVP966_49</name>
</gene>
<proteinExistence type="predicted"/>
<dbReference type="EMBL" id="LR797071">
    <property type="protein sequence ID" value="CAB4184813.1"/>
    <property type="molecule type" value="Genomic_DNA"/>
</dbReference>
<sequence>MAFDKSALKDYVDVAERIRAWYEAYPNGRIETRIIEHNEKRVVIEARAYRGAKGDSGPEDDLGFIDDRPAGTGHSAMQIPGATPYTRGSEIENCETSAVGRALVMAGLPSKRIASGDEIRAKGGDTVVKREVVKSKDEEILRAAAEVFEPTDELVDWREAINGSASITDLNTVAQQIASSKLGADAKKWLAVFYNARKADFA</sequence>
<reference evidence="1" key="1">
    <citation type="submission" date="2020-05" db="EMBL/GenBank/DDBJ databases">
        <authorList>
            <person name="Chiriac C."/>
            <person name="Salcher M."/>
            <person name="Ghai R."/>
            <person name="Kavagutti S V."/>
        </authorList>
    </citation>
    <scope>NUCLEOTIDE SEQUENCE</scope>
</reference>
<organism evidence="1">
    <name type="scientific">uncultured Caudovirales phage</name>
    <dbReference type="NCBI Taxonomy" id="2100421"/>
    <lineage>
        <taxon>Viruses</taxon>
        <taxon>Duplodnaviria</taxon>
        <taxon>Heunggongvirae</taxon>
        <taxon>Uroviricota</taxon>
        <taxon>Caudoviricetes</taxon>
        <taxon>Peduoviridae</taxon>
        <taxon>Maltschvirus</taxon>
        <taxon>Maltschvirus maltsch</taxon>
    </lineage>
</organism>
<dbReference type="EMBL" id="LR798428">
    <property type="protein sequence ID" value="CAB5231129.1"/>
    <property type="molecule type" value="Genomic_DNA"/>
</dbReference>